<dbReference type="Pfam" id="PF11361">
    <property type="entry name" value="DUF3159"/>
    <property type="match status" value="1"/>
</dbReference>
<accession>A0A562VBG0</accession>
<feature type="region of interest" description="Disordered" evidence="1">
    <location>
        <begin position="1"/>
        <end position="28"/>
    </location>
</feature>
<keyword evidence="2" id="KW-1133">Transmembrane helix</keyword>
<dbReference type="InterPro" id="IPR016566">
    <property type="entry name" value="UCP010219"/>
</dbReference>
<evidence type="ECO:0000313" key="3">
    <source>
        <dbReference type="EMBL" id="TWJ15198.1"/>
    </source>
</evidence>
<feature type="transmembrane region" description="Helical" evidence="2">
    <location>
        <begin position="171"/>
        <end position="193"/>
    </location>
</feature>
<feature type="transmembrane region" description="Helical" evidence="2">
    <location>
        <begin position="72"/>
        <end position="90"/>
    </location>
</feature>
<evidence type="ECO:0000256" key="1">
    <source>
        <dbReference type="SAM" id="MobiDB-lite"/>
    </source>
</evidence>
<keyword evidence="4" id="KW-1185">Reference proteome</keyword>
<organism evidence="3 4">
    <name type="scientific">Stackebrandtia albiflava</name>
    <dbReference type="NCBI Taxonomy" id="406432"/>
    <lineage>
        <taxon>Bacteria</taxon>
        <taxon>Bacillati</taxon>
        <taxon>Actinomycetota</taxon>
        <taxon>Actinomycetes</taxon>
        <taxon>Glycomycetales</taxon>
        <taxon>Glycomycetaceae</taxon>
        <taxon>Stackebrandtia</taxon>
    </lineage>
</organism>
<sequence length="239" mass="26108">MAEQPGVSERGHDTDDTDTGRVVSKEVTEDDLPPMTEQISAQLGGIRGLIESGVPVGVFVLVNVIWSDRLRWAIGAAVVCAVAIAVVRALRKQSIRHAINGLFGIALGAWLAWDSGDANQFYLPGILYGLAYGGGMLLSVLLRHPFIGWGWSIIAGGGRAEWRDDRRLVKLFSWLTVLWGVVFLTKNLVRLWLYLDGGMADLLGVVTIAFGYPVTGALLLVSFWAVRRRRPALLLRTGD</sequence>
<feature type="transmembrane region" description="Helical" evidence="2">
    <location>
        <begin position="48"/>
        <end position="66"/>
    </location>
</feature>
<reference evidence="3 4" key="1">
    <citation type="journal article" date="2013" name="Stand. Genomic Sci.">
        <title>Genomic Encyclopedia of Type Strains, Phase I: The one thousand microbial genomes (KMG-I) project.</title>
        <authorList>
            <person name="Kyrpides N.C."/>
            <person name="Woyke T."/>
            <person name="Eisen J.A."/>
            <person name="Garrity G."/>
            <person name="Lilburn T.G."/>
            <person name="Beck B.J."/>
            <person name="Whitman W.B."/>
            <person name="Hugenholtz P."/>
            <person name="Klenk H.P."/>
        </authorList>
    </citation>
    <scope>NUCLEOTIDE SEQUENCE [LARGE SCALE GENOMIC DNA]</scope>
    <source>
        <strain evidence="3 4">DSM 45044</strain>
    </source>
</reference>
<feature type="transmembrane region" description="Helical" evidence="2">
    <location>
        <begin position="125"/>
        <end position="142"/>
    </location>
</feature>
<keyword evidence="2" id="KW-0812">Transmembrane</keyword>
<comment type="caution">
    <text evidence="3">The sequence shown here is derived from an EMBL/GenBank/DDBJ whole genome shotgun (WGS) entry which is preliminary data.</text>
</comment>
<dbReference type="AlphaFoldDB" id="A0A562VBG0"/>
<feature type="transmembrane region" description="Helical" evidence="2">
    <location>
        <begin position="205"/>
        <end position="226"/>
    </location>
</feature>
<name>A0A562VBG0_9ACTN</name>
<gene>
    <name evidence="3" type="ORF">LX16_0898</name>
</gene>
<dbReference type="Proteomes" id="UP000321617">
    <property type="component" value="Unassembled WGS sequence"/>
</dbReference>
<dbReference type="EMBL" id="VLLL01000005">
    <property type="protein sequence ID" value="TWJ15198.1"/>
    <property type="molecule type" value="Genomic_DNA"/>
</dbReference>
<evidence type="ECO:0000256" key="2">
    <source>
        <dbReference type="SAM" id="Phobius"/>
    </source>
</evidence>
<keyword evidence="2" id="KW-0472">Membrane</keyword>
<evidence type="ECO:0000313" key="4">
    <source>
        <dbReference type="Proteomes" id="UP000321617"/>
    </source>
</evidence>
<protein>
    <submittedName>
        <fullName evidence="3">Uncharacterized protein DUF3159</fullName>
    </submittedName>
</protein>
<proteinExistence type="predicted"/>
<dbReference type="OrthoDB" id="5244221at2"/>
<feature type="transmembrane region" description="Helical" evidence="2">
    <location>
        <begin position="97"/>
        <end position="113"/>
    </location>
</feature>